<dbReference type="PROSITE" id="PS50126">
    <property type="entry name" value="S1"/>
    <property type="match status" value="1"/>
</dbReference>
<dbReference type="GO" id="GO:0003723">
    <property type="term" value="F:RNA binding"/>
    <property type="evidence" value="ECO:0007669"/>
    <property type="project" value="UniProtKB-KW"/>
</dbReference>
<feature type="non-terminal residue" evidence="7">
    <location>
        <position position="234"/>
    </location>
</feature>
<sequence length="234" mass="26606">MSKEIIINHTHHETRVAVMENGSLTELHHEREQEQRFVGNIYKGKVLKVLPGMESVFIDIGSDRAAFLHIDDILPGEGLTEGKKIIDRKEKQSIEKMLKEGNSVLVQVSKGPIGTKGARITNHISIPGRNLVCMPGSTTIGVSRQISDEEERDRLKKIVNRLRPEESGFIIRTVAENRTEEDLHSDINYLVSLWEDILENYRNAEPPALLHSDLNVIFRTIRDLFSRDVKKLVV</sequence>
<keyword evidence="3" id="KW-0378">Hydrolase</keyword>
<dbReference type="PANTHER" id="PTHR30001:SF0">
    <property type="entry name" value="RIBONUCLEASE G"/>
    <property type="match status" value="1"/>
</dbReference>
<dbReference type="GO" id="GO:0016787">
    <property type="term" value="F:hydrolase activity"/>
    <property type="evidence" value="ECO:0007669"/>
    <property type="project" value="UniProtKB-KW"/>
</dbReference>
<feature type="domain" description="S1 motif" evidence="6">
    <location>
        <begin position="39"/>
        <end position="108"/>
    </location>
</feature>
<comment type="cofactor">
    <cofactor evidence="1">
        <name>Mg(2+)</name>
        <dbReference type="ChEBI" id="CHEBI:18420"/>
    </cofactor>
</comment>
<dbReference type="InterPro" id="IPR012340">
    <property type="entry name" value="NA-bd_OB-fold"/>
</dbReference>
<gene>
    <name evidence="7" type="ORF">METZ01_LOCUS309390</name>
</gene>
<reference evidence="7" key="1">
    <citation type="submission" date="2018-05" db="EMBL/GenBank/DDBJ databases">
        <authorList>
            <person name="Lanie J.A."/>
            <person name="Ng W.-L."/>
            <person name="Kazmierczak K.M."/>
            <person name="Andrzejewski T.M."/>
            <person name="Davidsen T.M."/>
            <person name="Wayne K.J."/>
            <person name="Tettelin H."/>
            <person name="Glass J.I."/>
            <person name="Rusch D."/>
            <person name="Podicherti R."/>
            <person name="Tsui H.-C.T."/>
            <person name="Winkler M.E."/>
        </authorList>
    </citation>
    <scope>NUCLEOTIDE SEQUENCE</scope>
</reference>
<evidence type="ECO:0000313" key="7">
    <source>
        <dbReference type="EMBL" id="SVC56536.1"/>
    </source>
</evidence>
<evidence type="ECO:0000256" key="4">
    <source>
        <dbReference type="ARBA" id="ARBA00022842"/>
    </source>
</evidence>
<dbReference type="SMART" id="SM00316">
    <property type="entry name" value="S1"/>
    <property type="match status" value="1"/>
</dbReference>
<evidence type="ECO:0000256" key="3">
    <source>
        <dbReference type="ARBA" id="ARBA00022801"/>
    </source>
</evidence>
<proteinExistence type="predicted"/>
<dbReference type="EMBL" id="UINC01098197">
    <property type="protein sequence ID" value="SVC56536.1"/>
    <property type="molecule type" value="Genomic_DNA"/>
</dbReference>
<dbReference type="GO" id="GO:0004540">
    <property type="term" value="F:RNA nuclease activity"/>
    <property type="evidence" value="ECO:0007669"/>
    <property type="project" value="InterPro"/>
</dbReference>
<dbReference type="GO" id="GO:0006364">
    <property type="term" value="P:rRNA processing"/>
    <property type="evidence" value="ECO:0007669"/>
    <property type="project" value="TreeGrafter"/>
</dbReference>
<keyword evidence="5" id="KW-0694">RNA-binding</keyword>
<dbReference type="InterPro" id="IPR004659">
    <property type="entry name" value="RNase_E/G"/>
</dbReference>
<accession>A0A382N635</accession>
<dbReference type="Gene3D" id="2.40.50.140">
    <property type="entry name" value="Nucleic acid-binding proteins"/>
    <property type="match status" value="1"/>
</dbReference>
<dbReference type="AlphaFoldDB" id="A0A382N635"/>
<organism evidence="7">
    <name type="scientific">marine metagenome</name>
    <dbReference type="NCBI Taxonomy" id="408172"/>
    <lineage>
        <taxon>unclassified sequences</taxon>
        <taxon>metagenomes</taxon>
        <taxon>ecological metagenomes</taxon>
    </lineage>
</organism>
<evidence type="ECO:0000259" key="6">
    <source>
        <dbReference type="PROSITE" id="PS50126"/>
    </source>
</evidence>
<dbReference type="CDD" id="cd04453">
    <property type="entry name" value="S1_RNase_E"/>
    <property type="match status" value="1"/>
</dbReference>
<name>A0A382N635_9ZZZZ</name>
<dbReference type="SUPFAM" id="SSF50249">
    <property type="entry name" value="Nucleic acid-binding proteins"/>
    <property type="match status" value="1"/>
</dbReference>
<dbReference type="GO" id="GO:0046872">
    <property type="term" value="F:metal ion binding"/>
    <property type="evidence" value="ECO:0007669"/>
    <property type="project" value="UniProtKB-KW"/>
</dbReference>
<evidence type="ECO:0000256" key="1">
    <source>
        <dbReference type="ARBA" id="ARBA00001946"/>
    </source>
</evidence>
<dbReference type="InterPro" id="IPR003029">
    <property type="entry name" value="S1_domain"/>
</dbReference>
<dbReference type="GO" id="GO:0005737">
    <property type="term" value="C:cytoplasm"/>
    <property type="evidence" value="ECO:0007669"/>
    <property type="project" value="TreeGrafter"/>
</dbReference>
<keyword evidence="2" id="KW-0479">Metal-binding</keyword>
<dbReference type="InterPro" id="IPR019307">
    <property type="entry name" value="RNA-bd_AU-1/RNase_E/G"/>
</dbReference>
<evidence type="ECO:0000256" key="2">
    <source>
        <dbReference type="ARBA" id="ARBA00022723"/>
    </source>
</evidence>
<keyword evidence="4" id="KW-0460">Magnesium</keyword>
<dbReference type="Pfam" id="PF10150">
    <property type="entry name" value="RNase_E_G"/>
    <property type="match status" value="1"/>
</dbReference>
<evidence type="ECO:0000256" key="5">
    <source>
        <dbReference type="ARBA" id="ARBA00022884"/>
    </source>
</evidence>
<protein>
    <recommendedName>
        <fullName evidence="6">S1 motif domain-containing protein</fullName>
    </recommendedName>
</protein>
<dbReference type="PANTHER" id="PTHR30001">
    <property type="entry name" value="RIBONUCLEASE"/>
    <property type="match status" value="1"/>
</dbReference>